<reference evidence="2" key="1">
    <citation type="journal article" date="2020" name="mSystems">
        <title>Genome- and Community-Level Interaction Insights into Carbon Utilization and Element Cycling Functions of Hydrothermarchaeota in Hydrothermal Sediment.</title>
        <authorList>
            <person name="Zhou Z."/>
            <person name="Liu Y."/>
            <person name="Xu W."/>
            <person name="Pan J."/>
            <person name="Luo Z.H."/>
            <person name="Li M."/>
        </authorList>
    </citation>
    <scope>NUCLEOTIDE SEQUENCE [LARGE SCALE GENOMIC DNA]</scope>
    <source>
        <strain evidence="2">SpSt-381</strain>
    </source>
</reference>
<name>A0A832MJK9_UNCEI</name>
<dbReference type="InterPro" id="IPR021857">
    <property type="entry name" value="DUF3467"/>
</dbReference>
<evidence type="ECO:0000313" key="2">
    <source>
        <dbReference type="EMBL" id="HGZ42980.1"/>
    </source>
</evidence>
<dbReference type="AlphaFoldDB" id="A0A832MJK9"/>
<accession>A0A832MJK9</accession>
<proteinExistence type="predicted"/>
<dbReference type="EMBL" id="DSQF01000012">
    <property type="protein sequence ID" value="HGZ42980.1"/>
    <property type="molecule type" value="Genomic_DNA"/>
</dbReference>
<dbReference type="Pfam" id="PF11950">
    <property type="entry name" value="DUF3467"/>
    <property type="match status" value="1"/>
</dbReference>
<protein>
    <submittedName>
        <fullName evidence="2">DUF3467 domain-containing protein</fullName>
    </submittedName>
</protein>
<gene>
    <name evidence="2" type="ORF">ENR23_06070</name>
</gene>
<sequence length="132" mass="14401">MLPRLRSVSGHGVQSATRPGRGRGADWVNRRSGLVEKPQTQVQVDLGEREAEGIYSNLVFIAHSASEVILDFARALPGLPKPKVYARVILTPQHARALLAALEQNLKQYESQFGPIKLPGEPGKGKELGFHA</sequence>
<evidence type="ECO:0000256" key="1">
    <source>
        <dbReference type="SAM" id="MobiDB-lite"/>
    </source>
</evidence>
<organism evidence="2">
    <name type="scientific">Eiseniibacteriota bacterium</name>
    <dbReference type="NCBI Taxonomy" id="2212470"/>
    <lineage>
        <taxon>Bacteria</taxon>
        <taxon>Candidatus Eiseniibacteriota</taxon>
    </lineage>
</organism>
<comment type="caution">
    <text evidence="2">The sequence shown here is derived from an EMBL/GenBank/DDBJ whole genome shotgun (WGS) entry which is preliminary data.</text>
</comment>
<feature type="region of interest" description="Disordered" evidence="1">
    <location>
        <begin position="1"/>
        <end position="33"/>
    </location>
</feature>